<dbReference type="GeneID" id="20323344"/>
<dbReference type="Pfam" id="PF00149">
    <property type="entry name" value="Metallophos"/>
    <property type="match status" value="1"/>
</dbReference>
<evidence type="ECO:0000313" key="8">
    <source>
        <dbReference type="Proteomes" id="UP000054324"/>
    </source>
</evidence>
<evidence type="ECO:0000256" key="1">
    <source>
        <dbReference type="ARBA" id="ARBA00022729"/>
    </source>
</evidence>
<dbReference type="EC" id="3.1.3.2" evidence="3"/>
<protein>
    <recommendedName>
        <fullName evidence="3">Purple acid phosphatase</fullName>
        <ecNumber evidence="3">3.1.3.2</ecNumber>
    </recommendedName>
</protein>
<accession>A0A074ZHQ9</accession>
<name>A0A074ZHQ9_OPIVI</name>
<dbReference type="CTD" id="20323344"/>
<organism evidence="7 8">
    <name type="scientific">Opisthorchis viverrini</name>
    <name type="common">Southeast Asian liver fluke</name>
    <dbReference type="NCBI Taxonomy" id="6198"/>
    <lineage>
        <taxon>Eukaryota</taxon>
        <taxon>Metazoa</taxon>
        <taxon>Spiralia</taxon>
        <taxon>Lophotrochozoa</taxon>
        <taxon>Platyhelminthes</taxon>
        <taxon>Trematoda</taxon>
        <taxon>Digenea</taxon>
        <taxon>Opisthorchiida</taxon>
        <taxon>Opisthorchiata</taxon>
        <taxon>Opisthorchiidae</taxon>
        <taxon>Opisthorchis</taxon>
    </lineage>
</organism>
<keyword evidence="2" id="KW-0325">Glycoprotein</keyword>
<evidence type="ECO:0000259" key="5">
    <source>
        <dbReference type="Pfam" id="PF14008"/>
    </source>
</evidence>
<dbReference type="InterPro" id="IPR015914">
    <property type="entry name" value="PAPs_N"/>
</dbReference>
<dbReference type="CDD" id="cd00839">
    <property type="entry name" value="MPP_PAPs"/>
    <property type="match status" value="1"/>
</dbReference>
<dbReference type="PANTHER" id="PTHR45867">
    <property type="entry name" value="PURPLE ACID PHOSPHATASE"/>
    <property type="match status" value="1"/>
</dbReference>
<keyword evidence="3" id="KW-0378">Hydrolase</keyword>
<sequence length="480" mass="54510">MLQLLWLLLIWRPICAKSQEAAPEQVHLALGDRADIIVVTWVTLLPTNSSIVLYGTSELLLQTATGSHTTYVDGGTEERVFYNHRVTLQDLLHGYRYYYKCGDGSSWSQTFTFRALADHPFWSPRLAIFGDMGITDNLALPELVREINEKDSFDVILHNGDFAYDMDTNNSRFGDIFMKQIEPIASAVPYMTAVGNHEQAYNFSNYKARFSMPGGDGESQFYSFNIGPAHIISFSSEFYYYLSYGWRQPFRQYDWLEQDLLDANKPENRQLRPWIIAFGHRPMYCSNNDDAMHCDNVNNIVRTGFPYGKNGSSGYSLGLEELFYQYGVDIIIGAHEHSYERFWPVYNLKVCNGTPENPYLNPPAPVHIVTGSAGCSEGMDPFTPGGKPWSAFRSDDYGFTRMHIHNKTHLSVEQISVQQGPNGVVIDSFTIVNSHHGKDQFTCHLEPESQEKPWTAIQPAKKAILRNVGTSRAWARLFAP</sequence>
<evidence type="ECO:0000256" key="2">
    <source>
        <dbReference type="ARBA" id="ARBA00023180"/>
    </source>
</evidence>
<dbReference type="SUPFAM" id="SSF56300">
    <property type="entry name" value="Metallo-dependent phosphatases"/>
    <property type="match status" value="1"/>
</dbReference>
<dbReference type="OrthoDB" id="45007at2759"/>
<dbReference type="GO" id="GO:0046872">
    <property type="term" value="F:metal ion binding"/>
    <property type="evidence" value="ECO:0007669"/>
    <property type="project" value="InterPro"/>
</dbReference>
<feature type="domain" description="Purple acid phosphatase N-terminal" evidence="6">
    <location>
        <begin position="23"/>
        <end position="114"/>
    </location>
</feature>
<dbReference type="InterPro" id="IPR041792">
    <property type="entry name" value="MPP_PAP"/>
</dbReference>
<feature type="chain" id="PRO_5005104646" description="Purple acid phosphatase" evidence="3">
    <location>
        <begin position="17"/>
        <end position="480"/>
    </location>
</feature>
<dbReference type="AlphaFoldDB" id="A0A074ZHQ9"/>
<dbReference type="InterPro" id="IPR025733">
    <property type="entry name" value="PAPs_C"/>
</dbReference>
<feature type="signal peptide" evidence="3">
    <location>
        <begin position="1"/>
        <end position="16"/>
    </location>
</feature>
<dbReference type="Pfam" id="PF14008">
    <property type="entry name" value="Metallophos_C"/>
    <property type="match status" value="1"/>
</dbReference>
<evidence type="ECO:0000259" key="6">
    <source>
        <dbReference type="Pfam" id="PF16656"/>
    </source>
</evidence>
<gene>
    <name evidence="7" type="ORF">T265_09165</name>
</gene>
<proteinExistence type="inferred from homology"/>
<dbReference type="Proteomes" id="UP000054324">
    <property type="component" value="Unassembled WGS sequence"/>
</dbReference>
<reference evidence="7 8" key="1">
    <citation type="submission" date="2013-11" db="EMBL/GenBank/DDBJ databases">
        <title>Opisthorchis viverrini - life in the bile duct.</title>
        <authorList>
            <person name="Young N.D."/>
            <person name="Nagarajan N."/>
            <person name="Lin S.J."/>
            <person name="Korhonen P.K."/>
            <person name="Jex A.R."/>
            <person name="Hall R.S."/>
            <person name="Safavi-Hemami H."/>
            <person name="Kaewkong W."/>
            <person name="Bertrand D."/>
            <person name="Gao S."/>
            <person name="Seet Q."/>
            <person name="Wongkham S."/>
            <person name="Teh B.T."/>
            <person name="Wongkham C."/>
            <person name="Intapan P.M."/>
            <person name="Maleewong W."/>
            <person name="Yang X."/>
            <person name="Hu M."/>
            <person name="Wang Z."/>
            <person name="Hofmann A."/>
            <person name="Sternberg P.W."/>
            <person name="Tan P."/>
            <person name="Wang J."/>
            <person name="Gasser R.B."/>
        </authorList>
    </citation>
    <scope>NUCLEOTIDE SEQUENCE [LARGE SCALE GENOMIC DNA]</scope>
</reference>
<dbReference type="Gene3D" id="2.60.40.380">
    <property type="entry name" value="Purple acid phosphatase-like, N-terminal"/>
    <property type="match status" value="1"/>
</dbReference>
<dbReference type="Gene3D" id="3.60.21.10">
    <property type="match status" value="1"/>
</dbReference>
<evidence type="ECO:0000259" key="4">
    <source>
        <dbReference type="Pfam" id="PF00149"/>
    </source>
</evidence>
<dbReference type="InterPro" id="IPR008963">
    <property type="entry name" value="Purple_acid_Pase-like_N"/>
</dbReference>
<dbReference type="SUPFAM" id="SSF49363">
    <property type="entry name" value="Purple acid phosphatase, N-terminal domain"/>
    <property type="match status" value="1"/>
</dbReference>
<dbReference type="RefSeq" id="XP_009173440.1">
    <property type="nucleotide sequence ID" value="XM_009175176.1"/>
</dbReference>
<feature type="domain" description="Purple acid phosphatase C-terminal" evidence="5">
    <location>
        <begin position="364"/>
        <end position="428"/>
    </location>
</feature>
<dbReference type="InterPro" id="IPR004843">
    <property type="entry name" value="Calcineurin-like_PHP"/>
</dbReference>
<dbReference type="STRING" id="6198.A0A074ZHQ9"/>
<comment type="catalytic activity">
    <reaction evidence="3">
        <text>a phosphate monoester + H2O = an alcohol + phosphate</text>
        <dbReference type="Rhea" id="RHEA:15017"/>
        <dbReference type="ChEBI" id="CHEBI:15377"/>
        <dbReference type="ChEBI" id="CHEBI:30879"/>
        <dbReference type="ChEBI" id="CHEBI:43474"/>
        <dbReference type="ChEBI" id="CHEBI:67140"/>
        <dbReference type="EC" id="3.1.3.2"/>
    </reaction>
</comment>
<comment type="similarity">
    <text evidence="3">Belongs to the metallophosphoesterase superfamily. Purple acid phosphatase family.</text>
</comment>
<dbReference type="KEGG" id="ovi:T265_09165"/>
<keyword evidence="1 3" id="KW-0732">Signal</keyword>
<dbReference type="Pfam" id="PF16656">
    <property type="entry name" value="Pur_ac_phosph_N"/>
    <property type="match status" value="1"/>
</dbReference>
<dbReference type="GO" id="GO:0003993">
    <property type="term" value="F:acid phosphatase activity"/>
    <property type="evidence" value="ECO:0007669"/>
    <property type="project" value="UniProtKB-EC"/>
</dbReference>
<dbReference type="EMBL" id="KL596879">
    <property type="protein sequence ID" value="KER22795.1"/>
    <property type="molecule type" value="Genomic_DNA"/>
</dbReference>
<keyword evidence="8" id="KW-1185">Reference proteome</keyword>
<feature type="domain" description="Calcineurin-like phosphoesterase" evidence="4">
    <location>
        <begin position="125"/>
        <end position="339"/>
    </location>
</feature>
<dbReference type="PANTHER" id="PTHR45867:SF3">
    <property type="entry name" value="ACID PHOSPHATASE TYPE 7"/>
    <property type="match status" value="1"/>
</dbReference>
<evidence type="ECO:0000313" key="7">
    <source>
        <dbReference type="EMBL" id="KER22795.1"/>
    </source>
</evidence>
<dbReference type="InterPro" id="IPR029052">
    <property type="entry name" value="Metallo-depent_PP-like"/>
</dbReference>
<evidence type="ECO:0000256" key="3">
    <source>
        <dbReference type="RuleBase" id="RU361203"/>
    </source>
</evidence>